<dbReference type="Proteomes" id="UP000015106">
    <property type="component" value="Chromosome 2"/>
</dbReference>
<dbReference type="EnsemblPlants" id="TuG1812G0200005025.01.T01">
    <property type="protein sequence ID" value="TuG1812G0200005025.01.T01.cds273047"/>
    <property type="gene ID" value="TuG1812G0200005025.01"/>
</dbReference>
<feature type="chain" id="PRO_5035793215" evidence="1">
    <location>
        <begin position="31"/>
        <end position="186"/>
    </location>
</feature>
<keyword evidence="1" id="KW-0732">Signal</keyword>
<reference evidence="2" key="2">
    <citation type="submission" date="2018-03" db="EMBL/GenBank/DDBJ databases">
        <title>The Triticum urartu genome reveals the dynamic nature of wheat genome evolution.</title>
        <authorList>
            <person name="Ling H."/>
            <person name="Ma B."/>
            <person name="Shi X."/>
            <person name="Liu H."/>
            <person name="Dong L."/>
            <person name="Sun H."/>
            <person name="Cao Y."/>
            <person name="Gao Q."/>
            <person name="Zheng S."/>
            <person name="Li Y."/>
            <person name="Yu Y."/>
            <person name="Du H."/>
            <person name="Qi M."/>
            <person name="Li Y."/>
            <person name="Yu H."/>
            <person name="Cui Y."/>
            <person name="Wang N."/>
            <person name="Chen C."/>
            <person name="Wu H."/>
            <person name="Zhao Y."/>
            <person name="Zhang J."/>
            <person name="Li Y."/>
            <person name="Zhou W."/>
            <person name="Zhang B."/>
            <person name="Hu W."/>
            <person name="Eijk M."/>
            <person name="Tang J."/>
            <person name="Witsenboer H."/>
            <person name="Zhao S."/>
            <person name="Li Z."/>
            <person name="Zhang A."/>
            <person name="Wang D."/>
            <person name="Liang C."/>
        </authorList>
    </citation>
    <scope>NUCLEOTIDE SEQUENCE [LARGE SCALE GENOMIC DNA]</scope>
    <source>
        <strain evidence="2">cv. G1812</strain>
    </source>
</reference>
<evidence type="ECO:0000313" key="3">
    <source>
        <dbReference type="Proteomes" id="UP000015106"/>
    </source>
</evidence>
<accession>A0A8R7PJI3</accession>
<protein>
    <submittedName>
        <fullName evidence="2">Uncharacterized protein</fullName>
    </submittedName>
</protein>
<name>A0A8R7PJI3_TRIUA</name>
<reference evidence="3" key="1">
    <citation type="journal article" date="2013" name="Nature">
        <title>Draft genome of the wheat A-genome progenitor Triticum urartu.</title>
        <authorList>
            <person name="Ling H.Q."/>
            <person name="Zhao S."/>
            <person name="Liu D."/>
            <person name="Wang J."/>
            <person name="Sun H."/>
            <person name="Zhang C."/>
            <person name="Fan H."/>
            <person name="Li D."/>
            <person name="Dong L."/>
            <person name="Tao Y."/>
            <person name="Gao C."/>
            <person name="Wu H."/>
            <person name="Li Y."/>
            <person name="Cui Y."/>
            <person name="Guo X."/>
            <person name="Zheng S."/>
            <person name="Wang B."/>
            <person name="Yu K."/>
            <person name="Liang Q."/>
            <person name="Yang W."/>
            <person name="Lou X."/>
            <person name="Chen J."/>
            <person name="Feng M."/>
            <person name="Jian J."/>
            <person name="Zhang X."/>
            <person name="Luo G."/>
            <person name="Jiang Y."/>
            <person name="Liu J."/>
            <person name="Wang Z."/>
            <person name="Sha Y."/>
            <person name="Zhang B."/>
            <person name="Wu H."/>
            <person name="Tang D."/>
            <person name="Shen Q."/>
            <person name="Xue P."/>
            <person name="Zou S."/>
            <person name="Wang X."/>
            <person name="Liu X."/>
            <person name="Wang F."/>
            <person name="Yang Y."/>
            <person name="An X."/>
            <person name="Dong Z."/>
            <person name="Zhang K."/>
            <person name="Zhang X."/>
            <person name="Luo M.C."/>
            <person name="Dvorak J."/>
            <person name="Tong Y."/>
            <person name="Wang J."/>
            <person name="Yang H."/>
            <person name="Li Z."/>
            <person name="Wang D."/>
            <person name="Zhang A."/>
            <person name="Wang J."/>
        </authorList>
    </citation>
    <scope>NUCLEOTIDE SEQUENCE</scope>
    <source>
        <strain evidence="3">cv. G1812</strain>
    </source>
</reference>
<sequence>MDTWGKATVSYDAWCRLMLPCLAALPLVGGARLHLVPGETETSDASQETSMVLQNTEVVFFRIHSDLVDPNKDFPRLAGDGHLPGLPLPTVALRLRREPLHPPGGLPGGDGVEVHLLVAALLAAEGRVPSVHEDVAVTRQRLGAERARVQRRHAGLAHRLGVEEEGAGHRCRHGTAIWQTGERCFF</sequence>
<dbReference type="Gramene" id="TuG1812G0200005025.01.T01">
    <property type="protein sequence ID" value="TuG1812G0200005025.01.T01.cds273047"/>
    <property type="gene ID" value="TuG1812G0200005025.01"/>
</dbReference>
<dbReference type="AlphaFoldDB" id="A0A8R7PJI3"/>
<organism evidence="2 3">
    <name type="scientific">Triticum urartu</name>
    <name type="common">Red wild einkorn</name>
    <name type="synonym">Crithodium urartu</name>
    <dbReference type="NCBI Taxonomy" id="4572"/>
    <lineage>
        <taxon>Eukaryota</taxon>
        <taxon>Viridiplantae</taxon>
        <taxon>Streptophyta</taxon>
        <taxon>Embryophyta</taxon>
        <taxon>Tracheophyta</taxon>
        <taxon>Spermatophyta</taxon>
        <taxon>Magnoliopsida</taxon>
        <taxon>Liliopsida</taxon>
        <taxon>Poales</taxon>
        <taxon>Poaceae</taxon>
        <taxon>BOP clade</taxon>
        <taxon>Pooideae</taxon>
        <taxon>Triticodae</taxon>
        <taxon>Triticeae</taxon>
        <taxon>Triticinae</taxon>
        <taxon>Triticum</taxon>
    </lineage>
</organism>
<feature type="signal peptide" evidence="1">
    <location>
        <begin position="1"/>
        <end position="30"/>
    </location>
</feature>
<evidence type="ECO:0000256" key="1">
    <source>
        <dbReference type="SAM" id="SignalP"/>
    </source>
</evidence>
<reference evidence="2" key="3">
    <citation type="submission" date="2022-06" db="UniProtKB">
        <authorList>
            <consortium name="EnsemblPlants"/>
        </authorList>
    </citation>
    <scope>IDENTIFICATION</scope>
</reference>
<proteinExistence type="predicted"/>
<keyword evidence="3" id="KW-1185">Reference proteome</keyword>
<evidence type="ECO:0000313" key="2">
    <source>
        <dbReference type="EnsemblPlants" id="TuG1812G0200005025.01.T01.cds273047"/>
    </source>
</evidence>